<dbReference type="GO" id="GO:0005759">
    <property type="term" value="C:mitochondrial matrix"/>
    <property type="evidence" value="ECO:0007669"/>
    <property type="project" value="UniProtKB-SubCell"/>
</dbReference>
<dbReference type="PANTHER" id="PTHR23151:SF90">
    <property type="entry name" value="DIHYDROLIPOYLLYSINE-RESIDUE ACETYLTRANSFERASE COMPONENT OF PYRUVATE DEHYDROGENASE COMPLEX, MITOCHONDRIAL-RELATED"/>
    <property type="match status" value="1"/>
</dbReference>
<proteinExistence type="predicted"/>
<dbReference type="Gene3D" id="3.30.559.10">
    <property type="entry name" value="Chloramphenicol acetyltransferase-like domain"/>
    <property type="match status" value="1"/>
</dbReference>
<keyword evidence="4" id="KW-1185">Reference proteome</keyword>
<comment type="subcellular location">
    <subcellularLocation>
        <location evidence="1">Mitochondrion matrix</location>
    </subcellularLocation>
</comment>
<dbReference type="AlphaFoldDB" id="A0A8C7MYW7"/>
<dbReference type="InterPro" id="IPR023213">
    <property type="entry name" value="CAT-like_dom_sf"/>
</dbReference>
<organism evidence="3 4">
    <name type="scientific">Oncorhynchus kisutch</name>
    <name type="common">Coho salmon</name>
    <name type="synonym">Salmo kisutch</name>
    <dbReference type="NCBI Taxonomy" id="8019"/>
    <lineage>
        <taxon>Eukaryota</taxon>
        <taxon>Metazoa</taxon>
        <taxon>Chordata</taxon>
        <taxon>Craniata</taxon>
        <taxon>Vertebrata</taxon>
        <taxon>Euteleostomi</taxon>
        <taxon>Actinopterygii</taxon>
        <taxon>Neopterygii</taxon>
        <taxon>Teleostei</taxon>
        <taxon>Protacanthopterygii</taxon>
        <taxon>Salmoniformes</taxon>
        <taxon>Salmonidae</taxon>
        <taxon>Salmoninae</taxon>
        <taxon>Oncorhynchus</taxon>
    </lineage>
</organism>
<dbReference type="Proteomes" id="UP000694557">
    <property type="component" value="Unassembled WGS sequence"/>
</dbReference>
<dbReference type="GO" id="GO:0045254">
    <property type="term" value="C:pyruvate dehydrogenase complex"/>
    <property type="evidence" value="ECO:0007669"/>
    <property type="project" value="InterPro"/>
</dbReference>
<dbReference type="Ensembl" id="ENSOKIT00005094566.1">
    <property type="protein sequence ID" value="ENSOKIP00005088469.1"/>
    <property type="gene ID" value="ENSOKIG00005038583.1"/>
</dbReference>
<dbReference type="Pfam" id="PF00198">
    <property type="entry name" value="2-oxoacid_dh"/>
    <property type="match status" value="1"/>
</dbReference>
<dbReference type="InterPro" id="IPR001078">
    <property type="entry name" value="2-oxoacid_DH_actylTfrase"/>
</dbReference>
<gene>
    <name evidence="3" type="primary">PDHX</name>
</gene>
<dbReference type="GeneTree" id="ENSGT00940000156046"/>
<dbReference type="GO" id="GO:0006086">
    <property type="term" value="P:pyruvate decarboxylation to acetyl-CoA"/>
    <property type="evidence" value="ECO:0007669"/>
    <property type="project" value="InterPro"/>
</dbReference>
<dbReference type="GO" id="GO:0016746">
    <property type="term" value="F:acyltransferase activity"/>
    <property type="evidence" value="ECO:0007669"/>
    <property type="project" value="InterPro"/>
</dbReference>
<evidence type="ECO:0000313" key="4">
    <source>
        <dbReference type="Proteomes" id="UP000694557"/>
    </source>
</evidence>
<dbReference type="SUPFAM" id="SSF52777">
    <property type="entry name" value="CoA-dependent acyltransferases"/>
    <property type="match status" value="1"/>
</dbReference>
<name>A0A8C7MYW7_ONCKI</name>
<reference evidence="3" key="1">
    <citation type="submission" date="2025-08" db="UniProtKB">
        <authorList>
            <consortium name="Ensembl"/>
        </authorList>
    </citation>
    <scope>IDENTIFICATION</scope>
</reference>
<evidence type="ECO:0000256" key="1">
    <source>
        <dbReference type="ARBA" id="ARBA00004305"/>
    </source>
</evidence>
<dbReference type="PANTHER" id="PTHR23151">
    <property type="entry name" value="DIHYDROLIPOAMIDE ACETYL/SUCCINYL-TRANSFERASE-RELATED"/>
    <property type="match status" value="1"/>
</dbReference>
<protein>
    <submittedName>
        <fullName evidence="3">Pyruvate dehydrogenase complex component X</fullName>
    </submittedName>
</protein>
<evidence type="ECO:0000313" key="3">
    <source>
        <dbReference type="Ensembl" id="ENSOKIP00005088469.1"/>
    </source>
</evidence>
<sequence>FHPCLFITVMGMERSCLGTYTEITASNVWCVIAQRLTQSKTTISHAYATVDCDLGAILQLRKEMAKEIKVSVNDFIIKAEAALPEINVTWTGEAPQALDSISISIAVATEKGLITPIITNAADKGVQEISANAKALAQNAWDGKLLPHEYQRGSYSISNLGMFGISGFSAVINPPQVCILSLGTSKAVHRLTEETGALSTVTLSSGQVLSRELDLTNFRLLIQRFNHQATCRPVDTADMTFYDLCYVIIINDKAF</sequence>
<evidence type="ECO:0000259" key="2">
    <source>
        <dbReference type="Pfam" id="PF00198"/>
    </source>
</evidence>
<reference evidence="3" key="2">
    <citation type="submission" date="2025-09" db="UniProtKB">
        <authorList>
            <consortium name="Ensembl"/>
        </authorList>
    </citation>
    <scope>IDENTIFICATION</scope>
</reference>
<feature type="domain" description="2-oxoacid dehydrogenase acyltransferase catalytic" evidence="2">
    <location>
        <begin position="20"/>
        <end position="194"/>
    </location>
</feature>
<dbReference type="InterPro" id="IPR045257">
    <property type="entry name" value="E2/Pdx1"/>
</dbReference>
<accession>A0A8C7MYW7</accession>